<dbReference type="PANTHER" id="PTHR10088">
    <property type="entry name" value="GLUCOKINASE REGULATORY PROTEIN"/>
    <property type="match status" value="1"/>
</dbReference>
<comment type="miscellaneous">
    <text evidence="13">A lyase-type mechanism (elimination/hydration) is suggested for the cleavage of the lactyl ether bond of MurNAc 6-phosphate, with the formation of an alpha,beta-unsaturated aldehyde intermediate with (E)-stereochemistry, followed by the syn addition of water to give product.</text>
</comment>
<evidence type="ECO:0000256" key="1">
    <source>
        <dbReference type="ARBA" id="ARBA00011738"/>
    </source>
</evidence>
<evidence type="ECO:0000256" key="5">
    <source>
        <dbReference type="ARBA" id="ARBA00051747"/>
    </source>
</evidence>
<dbReference type="Pfam" id="PF22645">
    <property type="entry name" value="GKRP_SIS_N"/>
    <property type="match status" value="1"/>
</dbReference>
<evidence type="ECO:0000256" key="3">
    <source>
        <dbReference type="ARBA" id="ARBA00023277"/>
    </source>
</evidence>
<keyword evidence="17" id="KW-1185">Reference proteome</keyword>
<comment type="subunit">
    <text evidence="1 13">Homodimer.</text>
</comment>
<dbReference type="GO" id="GO:0016835">
    <property type="term" value="F:carbon-oxygen lyase activity"/>
    <property type="evidence" value="ECO:0007669"/>
    <property type="project" value="UniProtKB-UniRule"/>
</dbReference>
<accession>A0A6N8F775</accession>
<dbReference type="InterPro" id="IPR040190">
    <property type="entry name" value="MURQ/GCKR"/>
</dbReference>
<dbReference type="FunFam" id="3.40.50.10490:FF:000014">
    <property type="entry name" value="N-acetylmuramic acid 6-phosphate etherase"/>
    <property type="match status" value="1"/>
</dbReference>
<dbReference type="Gene3D" id="3.30.420.40">
    <property type="match status" value="2"/>
</dbReference>
<keyword evidence="2 13" id="KW-0456">Lyase</keyword>
<dbReference type="InterPro" id="IPR043129">
    <property type="entry name" value="ATPase_NBD"/>
</dbReference>
<dbReference type="GO" id="GO:0016803">
    <property type="term" value="F:ether hydrolase activity"/>
    <property type="evidence" value="ECO:0007669"/>
    <property type="project" value="TreeGrafter"/>
</dbReference>
<evidence type="ECO:0000256" key="10">
    <source>
        <dbReference type="ARBA" id="ARBA00070061"/>
    </source>
</evidence>
<feature type="active site" evidence="13">
    <location>
        <position position="469"/>
    </location>
</feature>
<dbReference type="OrthoDB" id="9813395at2"/>
<evidence type="ECO:0000313" key="16">
    <source>
        <dbReference type="EMBL" id="MUH72426.1"/>
    </source>
</evidence>
<evidence type="ECO:0000256" key="13">
    <source>
        <dbReference type="HAMAP-Rule" id="MF_00068"/>
    </source>
</evidence>
<feature type="active site" description="Proton donor" evidence="13">
    <location>
        <position position="438"/>
    </location>
</feature>
<dbReference type="RefSeq" id="WP_155695606.1">
    <property type="nucleotide sequence ID" value="NZ_WOCD01000003.1"/>
</dbReference>
<evidence type="ECO:0000256" key="4">
    <source>
        <dbReference type="ARBA" id="ARBA00037880"/>
    </source>
</evidence>
<feature type="region of interest" description="Disordered" evidence="14">
    <location>
        <begin position="327"/>
        <end position="355"/>
    </location>
</feature>
<comment type="pathway">
    <text evidence="4 13">Cell wall biogenesis; peptidoglycan recycling.</text>
</comment>
<comment type="catalytic activity">
    <reaction evidence="5 13">
        <text>N-acetyl-D-muramate 6-phosphate + H2O = N-acetyl-D-glucosamine 6-phosphate + (R)-lactate</text>
        <dbReference type="Rhea" id="RHEA:26410"/>
        <dbReference type="ChEBI" id="CHEBI:15377"/>
        <dbReference type="ChEBI" id="CHEBI:16004"/>
        <dbReference type="ChEBI" id="CHEBI:57513"/>
        <dbReference type="ChEBI" id="CHEBI:58722"/>
        <dbReference type="EC" id="4.2.1.126"/>
    </reaction>
</comment>
<dbReference type="PROSITE" id="PS51464">
    <property type="entry name" value="SIS"/>
    <property type="match status" value="1"/>
</dbReference>
<dbReference type="Gene3D" id="1.10.8.1080">
    <property type="match status" value="1"/>
</dbReference>
<comment type="function">
    <text evidence="13">Specifically catalyzes the cleavage of the D-lactyl ether substituent of MurNAc 6-phosphate, producing GlcNAc 6-phosphate and D-lactate. Together with AnmK, is also required for the utilization of anhydro-N-acetylmuramic acid (anhMurNAc) either imported from the medium or derived from its own cell wall murein, and thus plays a role in cell wall recycling.</text>
</comment>
<dbReference type="CDD" id="cd24082">
    <property type="entry name" value="ASKHA_NBD_GspK-like"/>
    <property type="match status" value="1"/>
</dbReference>
<evidence type="ECO:0000259" key="15">
    <source>
        <dbReference type="PROSITE" id="PS51464"/>
    </source>
</evidence>
<dbReference type="GO" id="GO:0046348">
    <property type="term" value="P:amino sugar catabolic process"/>
    <property type="evidence" value="ECO:0007669"/>
    <property type="project" value="InterPro"/>
</dbReference>
<dbReference type="NCBIfam" id="NF003915">
    <property type="entry name" value="PRK05441.1"/>
    <property type="match status" value="1"/>
</dbReference>
<comment type="pathway">
    <text evidence="7 13">Amino-sugar metabolism; 1,6-anhydro-N-acetylmuramate degradation.</text>
</comment>
<evidence type="ECO:0000256" key="9">
    <source>
        <dbReference type="ARBA" id="ARBA00067056"/>
    </source>
</evidence>
<dbReference type="GO" id="GO:0009254">
    <property type="term" value="P:peptidoglycan turnover"/>
    <property type="evidence" value="ECO:0007669"/>
    <property type="project" value="UniProtKB-UniRule"/>
</dbReference>
<dbReference type="Pfam" id="PF01869">
    <property type="entry name" value="BcrAD_BadFG"/>
    <property type="match status" value="1"/>
</dbReference>
<dbReference type="GO" id="GO:0097175">
    <property type="term" value="P:1,6-anhydro-N-acetyl-beta-muramic acid catabolic process"/>
    <property type="evidence" value="ECO:0007669"/>
    <property type="project" value="UniProtKB-UniRule"/>
</dbReference>
<evidence type="ECO:0000256" key="8">
    <source>
        <dbReference type="ARBA" id="ARBA00061234"/>
    </source>
</evidence>
<dbReference type="HAMAP" id="MF_00068">
    <property type="entry name" value="MurQ"/>
    <property type="match status" value="1"/>
</dbReference>
<evidence type="ECO:0000256" key="7">
    <source>
        <dbReference type="ARBA" id="ARBA00060595"/>
    </source>
</evidence>
<evidence type="ECO:0000256" key="6">
    <source>
        <dbReference type="ARBA" id="ARBA00060532"/>
    </source>
</evidence>
<dbReference type="SUPFAM" id="SSF53067">
    <property type="entry name" value="Actin-like ATPase domain"/>
    <property type="match status" value="2"/>
</dbReference>
<dbReference type="FunFam" id="1.10.8.1080:FF:000001">
    <property type="entry name" value="N-acetylmuramic acid 6-phosphate etherase"/>
    <property type="match status" value="1"/>
</dbReference>
<protein>
    <recommendedName>
        <fullName evidence="10 13">N-acetylmuramic acid 6-phosphate etherase</fullName>
        <shortName evidence="13">MurNAc-6-P etherase</shortName>
        <ecNumber evidence="9 13">4.2.1.126</ecNumber>
    </recommendedName>
    <alternativeName>
        <fullName evidence="12 13">N-acetylmuramic acid 6-phosphate hydrolase</fullName>
    </alternativeName>
    <alternativeName>
        <fullName evidence="11 13">N-acetylmuramic acid 6-phosphate lyase</fullName>
    </alternativeName>
</protein>
<sequence length="653" mass="69193">MKFIIGIDGGGTKTVGQIVNLSNSQRFDATTGPSSLSQDVEKASETLSQLITDLIQQANAQNDNVSVAIGVAGGGNSSLVRRCQELIINETGISQLAIVEDCETALLGAKGASLNDDVALVTLGTGSFVATSLDNKSSYSGGWGFPVGDEGSGAKLGFYLVNHYLKMWDASQAAATDKPPQNQDPLYSQLVTKLGANKDEILHWLSSASQSDFSSLAPLAFEFFTSSKLAKAVLNKHLQDVVELLSSIKSPEIILTGGLANNTLEHLIAADLIPNITKRIRIIKSPSLLGALLMAESIDGIVNDDRVINDGLVINDDLVKNNDSLAGNNTLADSVQEDRSQEATTQSTQKNDANLTPLDKLVSEQRNPASTHLDIMNSQQIVSLMNEQDMLVPQAIETVSASIAEAIDTITHSLNNNGRLIYMGAGTSGRLGVLDAVECPPTFSTNPNSVIGLLAGGEGAMFKAVEGAEDSVELGQQDLVNLNLTAADVVVGIAASGRTPYVIGGLNYAKSLGCQTISVTCNPVATINDIADIPIAVNLGPEVLSGSTRLKAGSAQKMILNMLSTGTMVQLGKCYENLMVDVKASNHKLVKRACRIIEQACDVSFEYAEHLLNDAQYNVKLAILMHKSGLSRGHATQHLANHNGFLRRALESK</sequence>
<dbReference type="Proteomes" id="UP000439994">
    <property type="component" value="Unassembled WGS sequence"/>
</dbReference>
<organism evidence="16 17">
    <name type="scientific">Psychrosphaera haliotis</name>
    <dbReference type="NCBI Taxonomy" id="555083"/>
    <lineage>
        <taxon>Bacteria</taxon>
        <taxon>Pseudomonadati</taxon>
        <taxon>Pseudomonadota</taxon>
        <taxon>Gammaproteobacteria</taxon>
        <taxon>Alteromonadales</taxon>
        <taxon>Pseudoalteromonadaceae</taxon>
        <taxon>Psychrosphaera</taxon>
    </lineage>
</organism>
<evidence type="ECO:0000256" key="2">
    <source>
        <dbReference type="ARBA" id="ARBA00023239"/>
    </source>
</evidence>
<dbReference type="SUPFAM" id="SSF53697">
    <property type="entry name" value="SIS domain"/>
    <property type="match status" value="1"/>
</dbReference>
<dbReference type="Gene3D" id="3.40.50.10490">
    <property type="entry name" value="Glucose-6-phosphate isomerase like protein, domain 1"/>
    <property type="match status" value="1"/>
</dbReference>
<evidence type="ECO:0000256" key="14">
    <source>
        <dbReference type="SAM" id="MobiDB-lite"/>
    </source>
</evidence>
<dbReference type="NCBIfam" id="TIGR00274">
    <property type="entry name" value="N-acetylmuramic acid 6-phosphate etherase"/>
    <property type="match status" value="1"/>
</dbReference>
<comment type="similarity">
    <text evidence="8 13">Belongs to the GCKR-like family. MurNAc-6-P etherase subfamily.</text>
</comment>
<dbReference type="PROSITE" id="PS01272">
    <property type="entry name" value="GCKR"/>
    <property type="match status" value="1"/>
</dbReference>
<evidence type="ECO:0000256" key="12">
    <source>
        <dbReference type="ARBA" id="ARBA00084049"/>
    </source>
</evidence>
<comment type="pathway">
    <text evidence="6 13">Amino-sugar metabolism; N-acetylmuramate degradation.</text>
</comment>
<dbReference type="InterPro" id="IPR002731">
    <property type="entry name" value="ATPase_BadF"/>
</dbReference>
<dbReference type="AlphaFoldDB" id="A0A6N8F775"/>
<dbReference type="EC" id="4.2.1.126" evidence="9 13"/>
<dbReference type="Pfam" id="PF20741">
    <property type="entry name" value="GKRP-like_C"/>
    <property type="match status" value="1"/>
</dbReference>
<evidence type="ECO:0000256" key="11">
    <source>
        <dbReference type="ARBA" id="ARBA00077905"/>
    </source>
</evidence>
<dbReference type="GO" id="GO:0097367">
    <property type="term" value="F:carbohydrate derivative binding"/>
    <property type="evidence" value="ECO:0007669"/>
    <property type="project" value="InterPro"/>
</dbReference>
<dbReference type="PANTHER" id="PTHR10088:SF4">
    <property type="entry name" value="GLUCOKINASE REGULATORY PROTEIN"/>
    <property type="match status" value="1"/>
</dbReference>
<dbReference type="EMBL" id="WOCD01000003">
    <property type="protein sequence ID" value="MUH72426.1"/>
    <property type="molecule type" value="Genomic_DNA"/>
</dbReference>
<dbReference type="InterPro" id="IPR005488">
    <property type="entry name" value="Etherase_MurQ"/>
</dbReference>
<dbReference type="NCBIfam" id="NF009222">
    <property type="entry name" value="PRK12570.1"/>
    <property type="match status" value="1"/>
</dbReference>
<dbReference type="InterPro" id="IPR046348">
    <property type="entry name" value="SIS_dom_sf"/>
</dbReference>
<name>A0A6N8F775_9GAMM</name>
<dbReference type="UniPathway" id="UPA00342"/>
<dbReference type="UniPathway" id="UPA00544"/>
<evidence type="ECO:0000313" key="17">
    <source>
        <dbReference type="Proteomes" id="UP000439994"/>
    </source>
</evidence>
<dbReference type="InterPro" id="IPR001347">
    <property type="entry name" value="SIS_dom"/>
</dbReference>
<feature type="compositionally biased region" description="Polar residues" evidence="14">
    <location>
        <begin position="342"/>
        <end position="354"/>
    </location>
</feature>
<dbReference type="UniPathway" id="UPA00343"/>
<dbReference type="CDD" id="cd05007">
    <property type="entry name" value="SIS_Etherase"/>
    <property type="match status" value="1"/>
</dbReference>
<keyword evidence="3 13" id="KW-0119">Carbohydrate metabolism</keyword>
<reference evidence="16 17" key="1">
    <citation type="submission" date="2019-11" db="EMBL/GenBank/DDBJ databases">
        <title>P. haliotis isolates from Z. marina roots.</title>
        <authorList>
            <person name="Cohen M."/>
            <person name="Jospin G."/>
            <person name="Eisen J.A."/>
            <person name="Coil D.A."/>
        </authorList>
    </citation>
    <scope>NUCLEOTIDE SEQUENCE [LARGE SCALE GENOMIC DNA]</scope>
    <source>
        <strain evidence="16 17">UCD-MCMsp1aY</strain>
    </source>
</reference>
<dbReference type="InterPro" id="IPR005486">
    <property type="entry name" value="Glucokinase_regulatory_CS"/>
</dbReference>
<proteinExistence type="inferred from homology"/>
<comment type="caution">
    <text evidence="16">The sequence shown here is derived from an EMBL/GenBank/DDBJ whole genome shotgun (WGS) entry which is preliminary data.</text>
</comment>
<gene>
    <name evidence="13 16" type="primary">murQ</name>
    <name evidence="16" type="ORF">GNP35_07985</name>
</gene>
<feature type="domain" description="SIS" evidence="15">
    <location>
        <begin position="410"/>
        <end position="573"/>
    </location>
</feature>
<dbReference type="GO" id="GO:0097173">
    <property type="term" value="P:N-acetylmuramic acid catabolic process"/>
    <property type="evidence" value="ECO:0007669"/>
    <property type="project" value="UniProtKB-UniPathway"/>
</dbReference>